<proteinExistence type="predicted"/>
<name>A0A2P2QSA6_RHIMU</name>
<sequence length="44" mass="5317">MDWFAFNNGAFLKYVNYMIFCSKMFFCFMFQFSLDCAVSHLMYG</sequence>
<evidence type="ECO:0000313" key="2">
    <source>
        <dbReference type="EMBL" id="MBX69808.1"/>
    </source>
</evidence>
<organism evidence="2">
    <name type="scientific">Rhizophora mucronata</name>
    <name type="common">Asiatic mangrove</name>
    <dbReference type="NCBI Taxonomy" id="61149"/>
    <lineage>
        <taxon>Eukaryota</taxon>
        <taxon>Viridiplantae</taxon>
        <taxon>Streptophyta</taxon>
        <taxon>Embryophyta</taxon>
        <taxon>Tracheophyta</taxon>
        <taxon>Spermatophyta</taxon>
        <taxon>Magnoliopsida</taxon>
        <taxon>eudicotyledons</taxon>
        <taxon>Gunneridae</taxon>
        <taxon>Pentapetalae</taxon>
        <taxon>rosids</taxon>
        <taxon>fabids</taxon>
        <taxon>Malpighiales</taxon>
        <taxon>Rhizophoraceae</taxon>
        <taxon>Rhizophora</taxon>
    </lineage>
</organism>
<protein>
    <submittedName>
        <fullName evidence="2">Uncharacterized protein</fullName>
    </submittedName>
</protein>
<accession>A0A2P2QSA6</accession>
<dbReference type="AlphaFoldDB" id="A0A2P2QSA6"/>
<keyword evidence="1" id="KW-0812">Transmembrane</keyword>
<keyword evidence="1" id="KW-0472">Membrane</keyword>
<keyword evidence="1" id="KW-1133">Transmembrane helix</keyword>
<dbReference type="EMBL" id="GGEC01089324">
    <property type="protein sequence ID" value="MBX69808.1"/>
    <property type="molecule type" value="Transcribed_RNA"/>
</dbReference>
<reference evidence="2" key="1">
    <citation type="submission" date="2018-02" db="EMBL/GenBank/DDBJ databases">
        <title>Rhizophora mucronata_Transcriptome.</title>
        <authorList>
            <person name="Meera S.P."/>
            <person name="Sreeshan A."/>
            <person name="Augustine A."/>
        </authorList>
    </citation>
    <scope>NUCLEOTIDE SEQUENCE</scope>
    <source>
        <tissue evidence="2">Leaf</tissue>
    </source>
</reference>
<evidence type="ECO:0000256" key="1">
    <source>
        <dbReference type="SAM" id="Phobius"/>
    </source>
</evidence>
<feature type="transmembrane region" description="Helical" evidence="1">
    <location>
        <begin position="14"/>
        <end position="34"/>
    </location>
</feature>